<organism evidence="2 3">
    <name type="scientific">Pontibacillus marinus BH030004 = DSM 16465</name>
    <dbReference type="NCBI Taxonomy" id="1385511"/>
    <lineage>
        <taxon>Bacteria</taxon>
        <taxon>Bacillati</taxon>
        <taxon>Bacillota</taxon>
        <taxon>Bacilli</taxon>
        <taxon>Bacillales</taxon>
        <taxon>Bacillaceae</taxon>
        <taxon>Pontibacillus</taxon>
    </lineage>
</organism>
<dbReference type="RefSeq" id="WP_027447764.1">
    <property type="nucleotide sequence ID" value="NZ_AVPF01000004.1"/>
</dbReference>
<dbReference type="Gene3D" id="3.40.50.2000">
    <property type="entry name" value="Glycogen Phosphorylase B"/>
    <property type="match status" value="2"/>
</dbReference>
<evidence type="ECO:0000259" key="1">
    <source>
        <dbReference type="Pfam" id="PF00534"/>
    </source>
</evidence>
<dbReference type="Proteomes" id="UP000030403">
    <property type="component" value="Unassembled WGS sequence"/>
</dbReference>
<comment type="caution">
    <text evidence="2">The sequence shown here is derived from an EMBL/GenBank/DDBJ whole genome shotgun (WGS) entry which is preliminary data.</text>
</comment>
<dbReference type="STRING" id="1385511.GCA_000425225_00272"/>
<dbReference type="OrthoDB" id="9787617at2"/>
<reference evidence="2 3" key="1">
    <citation type="submission" date="2013-08" db="EMBL/GenBank/DDBJ databases">
        <authorList>
            <person name="Huang J."/>
            <person name="Wang G."/>
        </authorList>
    </citation>
    <scope>NUCLEOTIDE SEQUENCE [LARGE SCALE GENOMIC DNA]</scope>
    <source>
        <strain evidence="2 3">BH030004</strain>
    </source>
</reference>
<sequence length="381" mass="43565">MEDLKIVIYRPGIIANGTAFEAMALIYKYLQREYGWQFTIIKDERDLFQDSELNIITVPYKSRETVSITPILKNPISFKRNVINTLKGYDLILGCDPTIYSQGVHAAYAAKKWSTPLVYDASLTIMGAGRSLFWKLQKRFANWSLNKSSLIWVTAPKTAERFRDLGCVDERIISQFVILGHPVDTEIFKPQKGVKTKRKTIICVARLVLEKGIQYIIEAMVPIIREDKEVELKIVGSGSAKSFLQRLIDEEGLNNNVEFIDPVPHSELPKLYQEAGIFIGHPVSVSDWEEFFGVVHVEAMACGLPVITTKCGGITHLAREDVFSLVEERDVVSTTKEIKKLLYNDEFYYQRSMSGVEYVNRNYSLKVIAEKYRKYLLKLLK</sequence>
<gene>
    <name evidence="2" type="ORF">N783_13540</name>
</gene>
<dbReference type="GO" id="GO:0016757">
    <property type="term" value="F:glycosyltransferase activity"/>
    <property type="evidence" value="ECO:0007669"/>
    <property type="project" value="InterPro"/>
</dbReference>
<dbReference type="eggNOG" id="COG0438">
    <property type="taxonomic scope" value="Bacteria"/>
</dbReference>
<name>A0A0A5GCW6_9BACI</name>
<keyword evidence="3" id="KW-1185">Reference proteome</keyword>
<feature type="domain" description="Glycosyl transferase family 1" evidence="1">
    <location>
        <begin position="185"/>
        <end position="347"/>
    </location>
</feature>
<dbReference type="SUPFAM" id="SSF53756">
    <property type="entry name" value="UDP-Glycosyltransferase/glycogen phosphorylase"/>
    <property type="match status" value="1"/>
</dbReference>
<dbReference type="InterPro" id="IPR001296">
    <property type="entry name" value="Glyco_trans_1"/>
</dbReference>
<dbReference type="AlphaFoldDB" id="A0A0A5GCW6"/>
<evidence type="ECO:0000313" key="3">
    <source>
        <dbReference type="Proteomes" id="UP000030403"/>
    </source>
</evidence>
<accession>A0A0A5GCW6</accession>
<dbReference type="PANTHER" id="PTHR45947">
    <property type="entry name" value="SULFOQUINOVOSYL TRANSFERASE SQD2"/>
    <property type="match status" value="1"/>
</dbReference>
<proteinExistence type="predicted"/>
<dbReference type="EMBL" id="AVPF01000004">
    <property type="protein sequence ID" value="KGX91041.1"/>
    <property type="molecule type" value="Genomic_DNA"/>
</dbReference>
<dbReference type="InterPro" id="IPR050194">
    <property type="entry name" value="Glycosyltransferase_grp1"/>
</dbReference>
<dbReference type="PANTHER" id="PTHR45947:SF3">
    <property type="entry name" value="SULFOQUINOVOSYL TRANSFERASE SQD2"/>
    <property type="match status" value="1"/>
</dbReference>
<evidence type="ECO:0000313" key="2">
    <source>
        <dbReference type="EMBL" id="KGX91041.1"/>
    </source>
</evidence>
<dbReference type="Pfam" id="PF00534">
    <property type="entry name" value="Glycos_transf_1"/>
    <property type="match status" value="1"/>
</dbReference>
<protein>
    <recommendedName>
        <fullName evidence="1">Glycosyl transferase family 1 domain-containing protein</fullName>
    </recommendedName>
</protein>